<dbReference type="PROSITE" id="PS50048">
    <property type="entry name" value="ZN2_CY6_FUNGAL_2"/>
    <property type="match status" value="1"/>
</dbReference>
<evidence type="ECO:0000313" key="8">
    <source>
        <dbReference type="EMBL" id="KAJ5254754.1"/>
    </source>
</evidence>
<gene>
    <name evidence="8" type="ORF">N7505_009905</name>
</gene>
<evidence type="ECO:0000256" key="6">
    <source>
        <dbReference type="SAM" id="MobiDB-lite"/>
    </source>
</evidence>
<sequence length="727" mass="80088">MEVESAGSASSPHGKQAACLNCRRSKIRCNRLAGESSCEKCKQTNAECIVPNHHLGRQKGVKNKRKGLEKAIHQIEQAIKRPKVDSSDDEAQRAISVLQELLGQAQGQLIQNEHEHKRGVSEASDHPRMTSPRDIHAEESLTLDDAENPLQLLARASDLQLSPTGMRRAPKSPVPLSEGPSFMQSTSQGEPGAKSFFVPTRANLDIGPEVDPIELGLVTFDESESLFSFFYQNLAHTRWGLDPLVHTPYFVRSQSAFLFTSIMAGAALFLPSAAALSKRLSRHCKCLAKRVITHRHKSVEIVLAFMANVPWMSPGDRLGDDDTCSYIAMALTVALDLSLNKIVSPSSSFDPELMNRLARAECIDAKRALHMDGFDDVDPSSEWGLRLLRRRERAWIALYVVERGVCLARGRSYTVPPTTLIENCDRWHLSTIADPRDGPMNSMAVLRRDLDGLFQKVKSSCDSYRIVDTGSEAAQSIKKTIQTFYERWYATWALAIGEGDTRSLPPYVEILVTHTQLSTYGGVINHPTAPIEVKRFFRAAGLSSALNVLRAAIQGESRLKSMPNNTVIMISFAACSALSLSITPGDSNSSLAPSVRNLIEETAGVLERIGATPSHRNGASVLYGRFLRELIRRAPALPLQSRGNLGKVDPPEPVFTSTCLDNGPLPVTLPPEDLWFEPLHFSAMSDNQIVDAVNRAGTAFGASIPDVPLDDMLNWDWLDFANPDFNF</sequence>
<dbReference type="EMBL" id="JAPVEB010000010">
    <property type="protein sequence ID" value="KAJ5254754.1"/>
    <property type="molecule type" value="Genomic_DNA"/>
</dbReference>
<evidence type="ECO:0000313" key="9">
    <source>
        <dbReference type="Proteomes" id="UP001220256"/>
    </source>
</evidence>
<dbReference type="SMART" id="SM00066">
    <property type="entry name" value="GAL4"/>
    <property type="match status" value="1"/>
</dbReference>
<dbReference type="Proteomes" id="UP001220256">
    <property type="component" value="Unassembled WGS sequence"/>
</dbReference>
<evidence type="ECO:0000256" key="4">
    <source>
        <dbReference type="ARBA" id="ARBA00023163"/>
    </source>
</evidence>
<keyword evidence="2" id="KW-0805">Transcription regulation</keyword>
<feature type="region of interest" description="Disordered" evidence="6">
    <location>
        <begin position="157"/>
        <end position="190"/>
    </location>
</feature>
<dbReference type="PROSITE" id="PS00463">
    <property type="entry name" value="ZN2_CY6_FUNGAL_1"/>
    <property type="match status" value="1"/>
</dbReference>
<keyword evidence="9" id="KW-1185">Reference proteome</keyword>
<keyword evidence="5" id="KW-0539">Nucleus</keyword>
<evidence type="ECO:0000256" key="3">
    <source>
        <dbReference type="ARBA" id="ARBA00023125"/>
    </source>
</evidence>
<keyword evidence="4" id="KW-0804">Transcription</keyword>
<protein>
    <recommendedName>
        <fullName evidence="7">Zn(2)-C6 fungal-type domain-containing protein</fullName>
    </recommendedName>
</protein>
<dbReference type="SUPFAM" id="SSF57701">
    <property type="entry name" value="Zn2/Cys6 DNA-binding domain"/>
    <property type="match status" value="1"/>
</dbReference>
<reference evidence="8 9" key="1">
    <citation type="journal article" date="2023" name="IMA Fungus">
        <title>Comparative genomic study of the Penicillium genus elucidates a diverse pangenome and 15 lateral gene transfer events.</title>
        <authorList>
            <person name="Petersen C."/>
            <person name="Sorensen T."/>
            <person name="Nielsen M.R."/>
            <person name="Sondergaard T.E."/>
            <person name="Sorensen J.L."/>
            <person name="Fitzpatrick D.A."/>
            <person name="Frisvad J.C."/>
            <person name="Nielsen K.L."/>
        </authorList>
    </citation>
    <scope>NUCLEOTIDE SEQUENCE [LARGE SCALE GENOMIC DNA]</scope>
    <source>
        <strain evidence="8 9">IBT 3361</strain>
    </source>
</reference>
<accession>A0ABQ8W230</accession>
<dbReference type="InterPro" id="IPR001138">
    <property type="entry name" value="Zn2Cys6_DnaBD"/>
</dbReference>
<dbReference type="Pfam" id="PF00172">
    <property type="entry name" value="Zn_clus"/>
    <property type="match status" value="1"/>
</dbReference>
<organism evidence="8 9">
    <name type="scientific">Penicillium chrysogenum</name>
    <name type="common">Penicillium notatum</name>
    <dbReference type="NCBI Taxonomy" id="5076"/>
    <lineage>
        <taxon>Eukaryota</taxon>
        <taxon>Fungi</taxon>
        <taxon>Dikarya</taxon>
        <taxon>Ascomycota</taxon>
        <taxon>Pezizomycotina</taxon>
        <taxon>Eurotiomycetes</taxon>
        <taxon>Eurotiomycetidae</taxon>
        <taxon>Eurotiales</taxon>
        <taxon>Aspergillaceae</taxon>
        <taxon>Penicillium</taxon>
        <taxon>Penicillium chrysogenum species complex</taxon>
    </lineage>
</organism>
<dbReference type="Gene3D" id="4.10.240.10">
    <property type="entry name" value="Zn(2)-C6 fungal-type DNA-binding domain"/>
    <property type="match status" value="1"/>
</dbReference>
<proteinExistence type="predicted"/>
<comment type="caution">
    <text evidence="8">The sequence shown here is derived from an EMBL/GenBank/DDBJ whole genome shotgun (WGS) entry which is preliminary data.</text>
</comment>
<comment type="subcellular location">
    <subcellularLocation>
        <location evidence="1">Nucleus</location>
    </subcellularLocation>
</comment>
<feature type="domain" description="Zn(2)-C6 fungal-type" evidence="7">
    <location>
        <begin position="18"/>
        <end position="50"/>
    </location>
</feature>
<dbReference type="InterPro" id="IPR036864">
    <property type="entry name" value="Zn2-C6_fun-type_DNA-bd_sf"/>
</dbReference>
<evidence type="ECO:0000256" key="2">
    <source>
        <dbReference type="ARBA" id="ARBA00023015"/>
    </source>
</evidence>
<dbReference type="PANTHER" id="PTHR31845">
    <property type="entry name" value="FINGER DOMAIN PROTEIN, PUTATIVE-RELATED"/>
    <property type="match status" value="1"/>
</dbReference>
<evidence type="ECO:0000256" key="5">
    <source>
        <dbReference type="ARBA" id="ARBA00023242"/>
    </source>
</evidence>
<dbReference type="InterPro" id="IPR051089">
    <property type="entry name" value="prtT"/>
</dbReference>
<evidence type="ECO:0000259" key="7">
    <source>
        <dbReference type="PROSITE" id="PS50048"/>
    </source>
</evidence>
<dbReference type="CDD" id="cd00067">
    <property type="entry name" value="GAL4"/>
    <property type="match status" value="1"/>
</dbReference>
<dbReference type="PANTHER" id="PTHR31845:SF17">
    <property type="entry name" value="ZN(II)2CYS6 TRANSCRIPTION FACTOR (EUROFUNG)"/>
    <property type="match status" value="1"/>
</dbReference>
<keyword evidence="3" id="KW-0238">DNA-binding</keyword>
<dbReference type="CDD" id="cd12148">
    <property type="entry name" value="fungal_TF_MHR"/>
    <property type="match status" value="1"/>
</dbReference>
<name>A0ABQ8W230_PENCH</name>
<evidence type="ECO:0000256" key="1">
    <source>
        <dbReference type="ARBA" id="ARBA00004123"/>
    </source>
</evidence>